<evidence type="ECO:0000256" key="8">
    <source>
        <dbReference type="SAM" id="Phobius"/>
    </source>
</evidence>
<feature type="transmembrane region" description="Helical" evidence="8">
    <location>
        <begin position="342"/>
        <end position="362"/>
    </location>
</feature>
<dbReference type="GO" id="GO:0006508">
    <property type="term" value="P:proteolysis"/>
    <property type="evidence" value="ECO:0007669"/>
    <property type="project" value="UniProtKB-KW"/>
</dbReference>
<keyword evidence="8" id="KW-1133">Transmembrane helix</keyword>
<evidence type="ECO:0000313" key="10">
    <source>
        <dbReference type="EMBL" id="EPR44893.1"/>
    </source>
</evidence>
<evidence type="ECO:0000313" key="11">
    <source>
        <dbReference type="Proteomes" id="UP000014977"/>
    </source>
</evidence>
<evidence type="ECO:0000256" key="3">
    <source>
        <dbReference type="ARBA" id="ARBA00022723"/>
    </source>
</evidence>
<evidence type="ECO:0000259" key="9">
    <source>
        <dbReference type="Pfam" id="PF01435"/>
    </source>
</evidence>
<feature type="transmembrane region" description="Helical" evidence="8">
    <location>
        <begin position="78"/>
        <end position="97"/>
    </location>
</feature>
<dbReference type="AlphaFoldDB" id="S7VK04"/>
<dbReference type="RefSeq" id="WP_020875120.1">
    <property type="nucleotide sequence ID" value="NZ_ATHJ01000011.1"/>
</dbReference>
<keyword evidence="2" id="KW-0645">Protease</keyword>
<name>S7VK04_DESML</name>
<dbReference type="eggNOG" id="COG0501">
    <property type="taxonomic scope" value="Bacteria"/>
</dbReference>
<feature type="domain" description="Peptidase M48" evidence="9">
    <location>
        <begin position="224"/>
        <end position="408"/>
    </location>
</feature>
<accession>S7VK04</accession>
<keyword evidence="4" id="KW-0378">Hydrolase</keyword>
<evidence type="ECO:0000256" key="7">
    <source>
        <dbReference type="PROSITE-ProRule" id="PRU00339"/>
    </source>
</evidence>
<reference evidence="10 11" key="1">
    <citation type="journal article" date="2013" name="Genome Announc.">
        <title>Draft genome sequences for three mercury-methylating, sulfate-reducing bacteria.</title>
        <authorList>
            <person name="Brown S.D."/>
            <person name="Hurt R.A.Jr."/>
            <person name="Gilmour C.C."/>
            <person name="Elias D.A."/>
        </authorList>
    </citation>
    <scope>NUCLEOTIDE SEQUENCE [LARGE SCALE GENOMIC DNA]</scope>
    <source>
        <strain evidence="10 11">DSM 2059</strain>
    </source>
</reference>
<evidence type="ECO:0000256" key="6">
    <source>
        <dbReference type="ARBA" id="ARBA00023049"/>
    </source>
</evidence>
<feature type="transmembrane region" description="Helical" evidence="8">
    <location>
        <begin position="32"/>
        <end position="50"/>
    </location>
</feature>
<dbReference type="EMBL" id="ATHJ01000011">
    <property type="protein sequence ID" value="EPR44893.1"/>
    <property type="molecule type" value="Genomic_DNA"/>
</dbReference>
<comment type="cofactor">
    <cofactor evidence="1">
        <name>Zn(2+)</name>
        <dbReference type="ChEBI" id="CHEBI:29105"/>
    </cofactor>
</comment>
<feature type="transmembrane region" description="Helical" evidence="8">
    <location>
        <begin position="440"/>
        <end position="457"/>
    </location>
</feature>
<feature type="transmembrane region" description="Helical" evidence="8">
    <location>
        <begin position="151"/>
        <end position="170"/>
    </location>
</feature>
<dbReference type="Gene3D" id="3.30.2010.10">
    <property type="entry name" value="Metalloproteases ('zincins'), catalytic domain"/>
    <property type="match status" value="1"/>
</dbReference>
<protein>
    <submittedName>
        <fullName evidence="10">Peptidase M48 Ste24p</fullName>
    </submittedName>
</protein>
<organism evidence="10 11">
    <name type="scientific">Desulfococcus multivorans DSM 2059</name>
    <dbReference type="NCBI Taxonomy" id="1121405"/>
    <lineage>
        <taxon>Bacteria</taxon>
        <taxon>Pseudomonadati</taxon>
        <taxon>Thermodesulfobacteriota</taxon>
        <taxon>Desulfobacteria</taxon>
        <taxon>Desulfobacterales</taxon>
        <taxon>Desulfococcaceae</taxon>
        <taxon>Desulfococcus</taxon>
    </lineage>
</organism>
<dbReference type="GO" id="GO:0004222">
    <property type="term" value="F:metalloendopeptidase activity"/>
    <property type="evidence" value="ECO:0007669"/>
    <property type="project" value="InterPro"/>
</dbReference>
<dbReference type="Proteomes" id="UP000014977">
    <property type="component" value="Unassembled WGS sequence"/>
</dbReference>
<feature type="repeat" description="TPR" evidence="7">
    <location>
        <begin position="486"/>
        <end position="519"/>
    </location>
</feature>
<evidence type="ECO:0000256" key="2">
    <source>
        <dbReference type="ARBA" id="ARBA00022670"/>
    </source>
</evidence>
<keyword evidence="8" id="KW-0812">Transmembrane</keyword>
<keyword evidence="8" id="KW-0472">Membrane</keyword>
<evidence type="ECO:0000256" key="1">
    <source>
        <dbReference type="ARBA" id="ARBA00001947"/>
    </source>
</evidence>
<evidence type="ECO:0000256" key="5">
    <source>
        <dbReference type="ARBA" id="ARBA00022833"/>
    </source>
</evidence>
<dbReference type="InterPro" id="IPR019734">
    <property type="entry name" value="TPR_rpt"/>
</dbReference>
<dbReference type="CDD" id="cd07345">
    <property type="entry name" value="M48A_Ste24p-like"/>
    <property type="match status" value="1"/>
</dbReference>
<gene>
    <name evidence="10" type="ORF">dsmv_0929</name>
</gene>
<dbReference type="Pfam" id="PF01435">
    <property type="entry name" value="Peptidase_M48"/>
    <property type="match status" value="1"/>
</dbReference>
<evidence type="ECO:0000256" key="4">
    <source>
        <dbReference type="ARBA" id="ARBA00022801"/>
    </source>
</evidence>
<dbReference type="SUPFAM" id="SSF48452">
    <property type="entry name" value="TPR-like"/>
    <property type="match status" value="1"/>
</dbReference>
<dbReference type="InterPro" id="IPR001915">
    <property type="entry name" value="Peptidase_M48"/>
</dbReference>
<dbReference type="eggNOG" id="COG0457">
    <property type="taxonomic scope" value="Bacteria"/>
</dbReference>
<keyword evidence="11" id="KW-1185">Reference proteome</keyword>
<dbReference type="SMART" id="SM00028">
    <property type="entry name" value="TPR"/>
    <property type="match status" value="2"/>
</dbReference>
<keyword evidence="7" id="KW-0802">TPR repeat</keyword>
<keyword evidence="6" id="KW-0482">Metalloprotease</keyword>
<keyword evidence="3" id="KW-0479">Metal-binding</keyword>
<comment type="caution">
    <text evidence="10">The sequence shown here is derived from an EMBL/GenBank/DDBJ whole genome shotgun (WGS) entry which is preliminary data.</text>
</comment>
<dbReference type="GO" id="GO:0046872">
    <property type="term" value="F:metal ion binding"/>
    <property type="evidence" value="ECO:0007669"/>
    <property type="project" value="UniProtKB-KW"/>
</dbReference>
<feature type="transmembrane region" description="Helical" evidence="8">
    <location>
        <begin position="296"/>
        <end position="322"/>
    </location>
</feature>
<feature type="transmembrane region" description="Helical" evidence="8">
    <location>
        <begin position="190"/>
        <end position="208"/>
    </location>
</feature>
<proteinExistence type="predicted"/>
<dbReference type="PROSITE" id="PS50005">
    <property type="entry name" value="TPR"/>
    <property type="match status" value="1"/>
</dbReference>
<feature type="transmembrane region" description="Helical" evidence="8">
    <location>
        <begin position="109"/>
        <end position="130"/>
    </location>
</feature>
<dbReference type="STRING" id="897.B2D07_11515"/>
<keyword evidence="5" id="KW-0862">Zinc</keyword>
<dbReference type="InterPro" id="IPR011990">
    <property type="entry name" value="TPR-like_helical_dom_sf"/>
</dbReference>
<sequence length="609" mass="70127">MFGNFIHFIVVLLIYATYQPTDTPGFSVVESTTLFFGLFLGYAGLTRVLFRRLERRISTGDFQHLDHLFNRMVTRHSILAIVFFGIDIYVLNLVEAVQHLSFLSMLPTVQALIFISVFIGYLAVLWSVAFDAYRKLYGTDLNRRRYTVSNLAVSIPVLLPWVLLSGFADLVRLLPFESLKRFLSSSEGEIIYFFCFLMIVAVMGPLLIQKFWRCTPLPSGYERSRIEALCRRAGLAYADILNWPLFEGRMITAGVMGLVRRYRYILVTDALLRLLRPEEVDAVIAHEIGHVKRNHILFYLFFFVGYILFSYAVFDLIVYGILLSEPLYRFIIQSGVSQAAMTSTLITLATILVFLVYFRYVFGYFMRNFERQADCYVYTLFNTAGPLISTFEKITLTSGQSPDRPNWHHFSIAERVKYLIKCEQDRRWVRRHDRKVRRSILLYGAAMTVIAVMAYSLNFGDTGKALNANLFERILQRELQQQPDSPELFGLLGDFHYSRNQYAKAAEAYENAIRLGSESAEVFNNLAWLYATCEDASLRFPARALDLAKKASERSNAPHIWDTLAESYFVNGRYEAAVQAGERAYAAAKTDRSYFESQLKKFRRAARID</sequence>
<dbReference type="OrthoDB" id="255388at2"/>
<dbReference type="Gene3D" id="1.25.40.10">
    <property type="entry name" value="Tetratricopeptide repeat domain"/>
    <property type="match status" value="1"/>
</dbReference>
<dbReference type="PANTHER" id="PTHR10120">
    <property type="entry name" value="CAAX PRENYL PROTEASE 1"/>
    <property type="match status" value="1"/>
</dbReference>